<dbReference type="FunFam" id="3.30.160.60:FF:000072">
    <property type="entry name" value="zinc finger protein 143 isoform X1"/>
    <property type="match status" value="1"/>
</dbReference>
<evidence type="ECO:0000256" key="3">
    <source>
        <dbReference type="ARBA" id="ARBA00022771"/>
    </source>
</evidence>
<evidence type="ECO:0000256" key="2">
    <source>
        <dbReference type="ARBA" id="ARBA00022737"/>
    </source>
</evidence>
<evidence type="ECO:0000259" key="7">
    <source>
        <dbReference type="PROSITE" id="PS50157"/>
    </source>
</evidence>
<protein>
    <submittedName>
        <fullName evidence="8">Zinc finger protein 410</fullName>
    </submittedName>
</protein>
<feature type="domain" description="C2H2-type" evidence="7">
    <location>
        <begin position="196"/>
        <end position="225"/>
    </location>
</feature>
<keyword evidence="9" id="KW-1185">Reference proteome</keyword>
<dbReference type="SMART" id="SM00355">
    <property type="entry name" value="ZnF_C2H2"/>
    <property type="match status" value="3"/>
</dbReference>
<dbReference type="PROSITE" id="PS00028">
    <property type="entry name" value="ZINC_FINGER_C2H2_1"/>
    <property type="match status" value="2"/>
</dbReference>
<evidence type="ECO:0000313" key="8">
    <source>
        <dbReference type="EMBL" id="CDW81463.1"/>
    </source>
</evidence>
<dbReference type="InterPro" id="IPR036236">
    <property type="entry name" value="Znf_C2H2_sf"/>
</dbReference>
<dbReference type="GO" id="GO:0000978">
    <property type="term" value="F:RNA polymerase II cis-regulatory region sequence-specific DNA binding"/>
    <property type="evidence" value="ECO:0007669"/>
    <property type="project" value="TreeGrafter"/>
</dbReference>
<dbReference type="AlphaFoldDB" id="A0A078AKW7"/>
<proteinExistence type="predicted"/>
<dbReference type="Pfam" id="PF00096">
    <property type="entry name" value="zf-C2H2"/>
    <property type="match status" value="2"/>
</dbReference>
<dbReference type="PROSITE" id="PS50157">
    <property type="entry name" value="ZINC_FINGER_C2H2_2"/>
    <property type="match status" value="2"/>
</dbReference>
<dbReference type="GO" id="GO:0000981">
    <property type="term" value="F:DNA-binding transcription factor activity, RNA polymerase II-specific"/>
    <property type="evidence" value="ECO:0007669"/>
    <property type="project" value="TreeGrafter"/>
</dbReference>
<dbReference type="PANTHER" id="PTHR23235:SF142">
    <property type="entry name" value="ZINC FINGER PROTEIN 384"/>
    <property type="match status" value="1"/>
</dbReference>
<dbReference type="SUPFAM" id="SSF57667">
    <property type="entry name" value="beta-beta-alpha zinc fingers"/>
    <property type="match status" value="1"/>
</dbReference>
<keyword evidence="1" id="KW-0479">Metal-binding</keyword>
<dbReference type="PANTHER" id="PTHR23235">
    <property type="entry name" value="KRUEPPEL-LIKE TRANSCRIPTION FACTOR"/>
    <property type="match status" value="1"/>
</dbReference>
<sequence>MVPQFSNNNFQAPSHLGFNFQQPLLQSVINYNMPGNLSTLPPKLQPNYYPLIQAKQLPLNQFQPKIIFHQTQSQSKIEDNRLNDTQFIMGQSSVACTQNNMTSLSCMKDISINEKQKDEKNNFVDISANNSTLSSDDTVESNIKKRLGLSLTCQIIFEDGHDVDLAQLQNLHIPSIKTFKYVKFYKEHSKRWIQIFLCEFQNCQKSFKKWHNLFDHLRSHTQEKPFICPVDGCSQPFTQRSNLNKHMKIHKNKCYLKCSECKKFFTKSKLMTHFLGHQGICEEESCGLDEDDYTINRLEIEQNIQVKLNEGSQSNQEQQQN</sequence>
<keyword evidence="5" id="KW-0539">Nucleus</keyword>
<organism evidence="8 9">
    <name type="scientific">Stylonychia lemnae</name>
    <name type="common">Ciliate</name>
    <dbReference type="NCBI Taxonomy" id="5949"/>
    <lineage>
        <taxon>Eukaryota</taxon>
        <taxon>Sar</taxon>
        <taxon>Alveolata</taxon>
        <taxon>Ciliophora</taxon>
        <taxon>Intramacronucleata</taxon>
        <taxon>Spirotrichea</taxon>
        <taxon>Stichotrichia</taxon>
        <taxon>Sporadotrichida</taxon>
        <taxon>Oxytrichidae</taxon>
        <taxon>Stylonychinae</taxon>
        <taxon>Stylonychia</taxon>
    </lineage>
</organism>
<dbReference type="GO" id="GO:0008270">
    <property type="term" value="F:zinc ion binding"/>
    <property type="evidence" value="ECO:0007669"/>
    <property type="project" value="UniProtKB-KW"/>
</dbReference>
<dbReference type="EMBL" id="CCKQ01009974">
    <property type="protein sequence ID" value="CDW81463.1"/>
    <property type="molecule type" value="Genomic_DNA"/>
</dbReference>
<keyword evidence="3 6" id="KW-0863">Zinc-finger</keyword>
<dbReference type="Proteomes" id="UP000039865">
    <property type="component" value="Unassembled WGS sequence"/>
</dbReference>
<evidence type="ECO:0000256" key="4">
    <source>
        <dbReference type="ARBA" id="ARBA00022833"/>
    </source>
</evidence>
<dbReference type="OrthoDB" id="8922241at2759"/>
<name>A0A078AKW7_STYLE</name>
<feature type="domain" description="C2H2-type" evidence="7">
    <location>
        <begin position="226"/>
        <end position="253"/>
    </location>
</feature>
<dbReference type="InterPro" id="IPR013087">
    <property type="entry name" value="Znf_C2H2_type"/>
</dbReference>
<evidence type="ECO:0000256" key="1">
    <source>
        <dbReference type="ARBA" id="ARBA00022723"/>
    </source>
</evidence>
<evidence type="ECO:0000313" key="9">
    <source>
        <dbReference type="Proteomes" id="UP000039865"/>
    </source>
</evidence>
<keyword evidence="2" id="KW-0677">Repeat</keyword>
<reference evidence="8 9" key="1">
    <citation type="submission" date="2014-06" db="EMBL/GenBank/DDBJ databases">
        <authorList>
            <person name="Swart Estienne"/>
        </authorList>
    </citation>
    <scope>NUCLEOTIDE SEQUENCE [LARGE SCALE GENOMIC DNA]</scope>
    <source>
        <strain evidence="8 9">130c</strain>
    </source>
</reference>
<gene>
    <name evidence="8" type="primary">Contig7044.g7538</name>
    <name evidence="8" type="ORF">STYLEM_10480</name>
</gene>
<keyword evidence="4" id="KW-0862">Zinc</keyword>
<accession>A0A078AKW7</accession>
<dbReference type="Gene3D" id="3.30.160.60">
    <property type="entry name" value="Classic Zinc Finger"/>
    <property type="match status" value="2"/>
</dbReference>
<evidence type="ECO:0000256" key="5">
    <source>
        <dbReference type="ARBA" id="ARBA00023242"/>
    </source>
</evidence>
<dbReference type="InParanoid" id="A0A078AKW7"/>
<evidence type="ECO:0000256" key="6">
    <source>
        <dbReference type="PROSITE-ProRule" id="PRU00042"/>
    </source>
</evidence>